<dbReference type="STRING" id="930146.SAMN05192533_101266"/>
<keyword evidence="1" id="KW-1133">Transmembrane helix</keyword>
<name>A0A1H7W5S4_9BACI</name>
<feature type="transmembrane region" description="Helical" evidence="1">
    <location>
        <begin position="12"/>
        <end position="28"/>
    </location>
</feature>
<dbReference type="EMBL" id="FOBW01000001">
    <property type="protein sequence ID" value="SEM16459.1"/>
    <property type="molecule type" value="Genomic_DNA"/>
</dbReference>
<organism evidence="2 3">
    <name type="scientific">Mesobacillus persicus</name>
    <dbReference type="NCBI Taxonomy" id="930146"/>
    <lineage>
        <taxon>Bacteria</taxon>
        <taxon>Bacillati</taxon>
        <taxon>Bacillota</taxon>
        <taxon>Bacilli</taxon>
        <taxon>Bacillales</taxon>
        <taxon>Bacillaceae</taxon>
        <taxon>Mesobacillus</taxon>
    </lineage>
</organism>
<evidence type="ECO:0000313" key="3">
    <source>
        <dbReference type="Proteomes" id="UP000198553"/>
    </source>
</evidence>
<keyword evidence="3" id="KW-1185">Reference proteome</keyword>
<protein>
    <recommendedName>
        <fullName evidence="4">Outer membrane lipoprotein-sorting protein</fullName>
    </recommendedName>
</protein>
<dbReference type="Proteomes" id="UP000198553">
    <property type="component" value="Unassembled WGS sequence"/>
</dbReference>
<dbReference type="OrthoDB" id="2883849at2"/>
<proteinExistence type="predicted"/>
<dbReference type="RefSeq" id="WP_090740407.1">
    <property type="nucleotide sequence ID" value="NZ_FOBW01000001.1"/>
</dbReference>
<evidence type="ECO:0000256" key="1">
    <source>
        <dbReference type="SAM" id="Phobius"/>
    </source>
</evidence>
<keyword evidence="1" id="KW-0812">Transmembrane</keyword>
<evidence type="ECO:0000313" key="2">
    <source>
        <dbReference type="EMBL" id="SEM16459.1"/>
    </source>
</evidence>
<evidence type="ECO:0008006" key="4">
    <source>
        <dbReference type="Google" id="ProtNLM"/>
    </source>
</evidence>
<sequence length="239" mass="28226">MGTYRPLKKVMIPIVSLLIALSITLWLLPSRMDHQWKQLLARTKQWETTSYQIDSTFMYDKEKATTERGEWSLQKSHYQIAAIVSDDSSFDFQVYFEDEAFFVLSGDQWYQNKVNTRFVEELAPLDQPFEWVRQLLDEADKIEVITHGEQVKYKVGFNDFNEYDFRGSMLKEQEQSTLIISVIDNQIKSIVFDVQPIRPESVGILDRYPRHLLYTIEFNPVKDVEFQLPKDAYESELIN</sequence>
<dbReference type="AlphaFoldDB" id="A0A1H7W5S4"/>
<keyword evidence="1" id="KW-0472">Membrane</keyword>
<gene>
    <name evidence="2" type="ORF">SAMN05192533_101266</name>
</gene>
<reference evidence="3" key="1">
    <citation type="submission" date="2016-10" db="EMBL/GenBank/DDBJ databases">
        <authorList>
            <person name="Varghese N."/>
            <person name="Submissions S."/>
        </authorList>
    </citation>
    <scope>NUCLEOTIDE SEQUENCE [LARGE SCALE GENOMIC DNA]</scope>
    <source>
        <strain evidence="3">B48,IBRC-M 10115,DSM 25386,CECT 8001</strain>
    </source>
</reference>
<accession>A0A1H7W5S4</accession>